<name>E8UXR1_TERSS</name>
<sequence>MHSKFLLACFILFTGIFQSSGQEKSSDSKLLAPPGWRSERFSLPPAFAKSIPFAGKEDIRFSPNWAKKNTEGYWTYCFLWAIDDSPSFAAKDIGIYLKDYFTGLIKANLAASKTDVSKAIPVEISLREAEEKNTADKVYEGDIRMLDYKEQAPITLHLRIFVRDQKKVNSGLIVFVEASPQPYNDKVWRYFDSIYKSIN</sequence>
<dbReference type="AlphaFoldDB" id="E8UXR1"/>
<dbReference type="RefSeq" id="WP_013568810.1">
    <property type="nucleotide sequence ID" value="NC_014963.1"/>
</dbReference>
<dbReference type="EMBL" id="CP002467">
    <property type="protein sequence ID" value="ADV83077.1"/>
    <property type="molecule type" value="Genomic_DNA"/>
</dbReference>
<keyword evidence="2" id="KW-1185">Reference proteome</keyword>
<dbReference type="Proteomes" id="UP000006844">
    <property type="component" value="Chromosome"/>
</dbReference>
<dbReference type="KEGG" id="tsa:AciPR4_2276"/>
<evidence type="ECO:0000313" key="2">
    <source>
        <dbReference type="Proteomes" id="UP000006844"/>
    </source>
</evidence>
<proteinExistence type="predicted"/>
<gene>
    <name evidence="1" type="ordered locus">AciPR4_2276</name>
</gene>
<evidence type="ECO:0000313" key="1">
    <source>
        <dbReference type="EMBL" id="ADV83077.1"/>
    </source>
</evidence>
<organism evidence="1 2">
    <name type="scientific">Terriglobus saanensis (strain ATCC BAA-1853 / DSM 23119 / SP1PR4)</name>
    <dbReference type="NCBI Taxonomy" id="401053"/>
    <lineage>
        <taxon>Bacteria</taxon>
        <taxon>Pseudomonadati</taxon>
        <taxon>Acidobacteriota</taxon>
        <taxon>Terriglobia</taxon>
        <taxon>Terriglobales</taxon>
        <taxon>Acidobacteriaceae</taxon>
        <taxon>Terriglobus</taxon>
    </lineage>
</organism>
<reference evidence="1 2" key="1">
    <citation type="journal article" date="2012" name="Stand. Genomic Sci.">
        <title>Complete genome sequence of Terriglobus saanensis type strain SP1PR4(T), an Acidobacteria from tundra soil.</title>
        <authorList>
            <person name="Rawat S.R."/>
            <person name="Mannisto M.K."/>
            <person name="Starovoytov V."/>
            <person name="Goodwin L."/>
            <person name="Nolan M."/>
            <person name="Hauser L."/>
            <person name="Land M."/>
            <person name="Davenport K.W."/>
            <person name="Woyke T."/>
            <person name="Haggblom M.M."/>
        </authorList>
    </citation>
    <scope>NUCLEOTIDE SEQUENCE</scope>
    <source>
        <strain evidence="2">ATCC BAA-1853 / DSM 23119 / SP1PR4</strain>
    </source>
</reference>
<dbReference type="OrthoDB" id="704518at2"/>
<dbReference type="HOGENOM" id="CLU_1382545_0_0_0"/>
<accession>E8UXR1</accession>
<protein>
    <submittedName>
        <fullName evidence="1">Uncharacterized protein</fullName>
    </submittedName>
</protein>